<gene>
    <name evidence="3" type="ORF">FRZ00_00455</name>
</gene>
<dbReference type="AlphaFoldDB" id="A0A5N5WFD8"/>
<dbReference type="Proteomes" id="UP000327000">
    <property type="component" value="Unassembled WGS sequence"/>
</dbReference>
<sequence length="114" mass="12801">MTLSRARRAGGSKPGLWPNVLAWQSLPFAAYLAAALLYWRRTDDLPLWKAVCWSPAVAVSLYLSFAAGWRALWQIVTRRGHWTKTERAVEEPVTGGTPVPEKRTVEDARSTEYG</sequence>
<protein>
    <submittedName>
        <fullName evidence="3">Uncharacterized protein</fullName>
    </submittedName>
</protein>
<keyword evidence="2" id="KW-0812">Transmembrane</keyword>
<keyword evidence="2" id="KW-0472">Membrane</keyword>
<organism evidence="3 4">
    <name type="scientific">Streptomyces mobaraensis</name>
    <name type="common">Streptoverticillium mobaraense</name>
    <dbReference type="NCBI Taxonomy" id="35621"/>
    <lineage>
        <taxon>Bacteria</taxon>
        <taxon>Bacillati</taxon>
        <taxon>Actinomycetota</taxon>
        <taxon>Actinomycetes</taxon>
        <taxon>Kitasatosporales</taxon>
        <taxon>Streptomycetaceae</taxon>
        <taxon>Streptomyces</taxon>
    </lineage>
</organism>
<accession>A0A5N5WFD8</accession>
<comment type="caution">
    <text evidence="3">The sequence shown here is derived from an EMBL/GenBank/DDBJ whole genome shotgun (WGS) entry which is preliminary data.</text>
</comment>
<dbReference type="EMBL" id="VOKX01000001">
    <property type="protein sequence ID" value="KAB7852717.1"/>
    <property type="molecule type" value="Genomic_DNA"/>
</dbReference>
<proteinExistence type="predicted"/>
<feature type="compositionally biased region" description="Basic and acidic residues" evidence="1">
    <location>
        <begin position="100"/>
        <end position="114"/>
    </location>
</feature>
<dbReference type="RefSeq" id="WP_004955398.1">
    <property type="nucleotide sequence ID" value="NZ_VOKX01000001.1"/>
</dbReference>
<evidence type="ECO:0000313" key="4">
    <source>
        <dbReference type="Proteomes" id="UP000327000"/>
    </source>
</evidence>
<reference evidence="3 4" key="1">
    <citation type="journal article" date="2019" name="Microb. Cell Fact.">
        <title>Exploring novel herbicidin analogues by transcriptional regulator overexpression and MS/MS molecular networking.</title>
        <authorList>
            <person name="Shi Y."/>
            <person name="Gu R."/>
            <person name="Li Y."/>
            <person name="Wang X."/>
            <person name="Ren W."/>
            <person name="Li X."/>
            <person name="Wang L."/>
            <person name="Xie Y."/>
            <person name="Hong B."/>
        </authorList>
    </citation>
    <scope>NUCLEOTIDE SEQUENCE [LARGE SCALE GENOMIC DNA]</scope>
    <source>
        <strain evidence="3 4">US-43</strain>
    </source>
</reference>
<keyword evidence="4" id="KW-1185">Reference proteome</keyword>
<keyword evidence="2" id="KW-1133">Transmembrane helix</keyword>
<evidence type="ECO:0000256" key="2">
    <source>
        <dbReference type="SAM" id="Phobius"/>
    </source>
</evidence>
<feature type="transmembrane region" description="Helical" evidence="2">
    <location>
        <begin position="45"/>
        <end position="69"/>
    </location>
</feature>
<feature type="region of interest" description="Disordered" evidence="1">
    <location>
        <begin position="87"/>
        <end position="114"/>
    </location>
</feature>
<evidence type="ECO:0000256" key="1">
    <source>
        <dbReference type="SAM" id="MobiDB-lite"/>
    </source>
</evidence>
<evidence type="ECO:0000313" key="3">
    <source>
        <dbReference type="EMBL" id="KAB7852717.1"/>
    </source>
</evidence>
<dbReference type="OrthoDB" id="9806824at2"/>
<name>A0A5N5WFD8_STRMB</name>
<feature type="transmembrane region" description="Helical" evidence="2">
    <location>
        <begin position="20"/>
        <end position="39"/>
    </location>
</feature>